<dbReference type="InterPro" id="IPR014327">
    <property type="entry name" value="RNA_pol_sigma70_bacteroid"/>
</dbReference>
<evidence type="ECO:0000256" key="5">
    <source>
        <dbReference type="ARBA" id="ARBA00023163"/>
    </source>
</evidence>
<evidence type="ECO:0000256" key="1">
    <source>
        <dbReference type="ARBA" id="ARBA00010641"/>
    </source>
</evidence>
<keyword evidence="2" id="KW-0805">Transcription regulation</keyword>
<keyword evidence="5" id="KW-0804">Transcription</keyword>
<gene>
    <name evidence="9" type="ORF">GGP71_001519</name>
</gene>
<proteinExistence type="inferred from homology"/>
<sequence>MLDENPHAGATTQPMDDASTNESPRAPSLGLSSDTAAEAPSLDVLRRRLADDDAEAFETIFRRLSEPIFRYVCGMVSDTSRAHDLTQDTFAKLWTARDRMDSVDSLRAYVFRMARNRVYNQQRDARTRRENRNQLRESAPHGSPPAPDQALDADLLRERLRRWIDDLPGRQREALTLRRQQDLSHDEIADIMDIAPSTVNNHIVRALDHLRERLHEHRSDPHS</sequence>
<dbReference type="SUPFAM" id="SSF88659">
    <property type="entry name" value="Sigma3 and sigma4 domains of RNA polymerase sigma factors"/>
    <property type="match status" value="1"/>
</dbReference>
<evidence type="ECO:0000256" key="6">
    <source>
        <dbReference type="SAM" id="MobiDB-lite"/>
    </source>
</evidence>
<comment type="caution">
    <text evidence="9">The sequence shown here is derived from an EMBL/GenBank/DDBJ whole genome shotgun (WGS) entry which is preliminary data.</text>
</comment>
<feature type="domain" description="RNA polymerase sigma-70 region 2" evidence="7">
    <location>
        <begin position="61"/>
        <end position="126"/>
    </location>
</feature>
<dbReference type="InterPro" id="IPR036388">
    <property type="entry name" value="WH-like_DNA-bd_sf"/>
</dbReference>
<dbReference type="Gene3D" id="1.10.1740.10">
    <property type="match status" value="1"/>
</dbReference>
<protein>
    <submittedName>
        <fullName evidence="9">RNA polymerase sigma-70 factor (ECF subfamily)</fullName>
    </submittedName>
</protein>
<accession>A0A9X2TGK2</accession>
<evidence type="ECO:0000259" key="8">
    <source>
        <dbReference type="Pfam" id="PF08281"/>
    </source>
</evidence>
<dbReference type="PANTHER" id="PTHR43133">
    <property type="entry name" value="RNA POLYMERASE ECF-TYPE SIGMA FACTO"/>
    <property type="match status" value="1"/>
</dbReference>
<feature type="compositionally biased region" description="Polar residues" evidence="6">
    <location>
        <begin position="10"/>
        <end position="23"/>
    </location>
</feature>
<dbReference type="Pfam" id="PF08281">
    <property type="entry name" value="Sigma70_r4_2"/>
    <property type="match status" value="1"/>
</dbReference>
<evidence type="ECO:0000259" key="7">
    <source>
        <dbReference type="Pfam" id="PF04542"/>
    </source>
</evidence>
<dbReference type="CDD" id="cd06171">
    <property type="entry name" value="Sigma70_r4"/>
    <property type="match status" value="1"/>
</dbReference>
<dbReference type="GO" id="GO:0006352">
    <property type="term" value="P:DNA-templated transcription initiation"/>
    <property type="evidence" value="ECO:0007669"/>
    <property type="project" value="InterPro"/>
</dbReference>
<dbReference type="NCBIfam" id="TIGR02985">
    <property type="entry name" value="Sig70_bacteroi1"/>
    <property type="match status" value="1"/>
</dbReference>
<dbReference type="GO" id="GO:0003677">
    <property type="term" value="F:DNA binding"/>
    <property type="evidence" value="ECO:0007669"/>
    <property type="project" value="UniProtKB-KW"/>
</dbReference>
<evidence type="ECO:0000256" key="2">
    <source>
        <dbReference type="ARBA" id="ARBA00023015"/>
    </source>
</evidence>
<dbReference type="Gene3D" id="1.10.10.10">
    <property type="entry name" value="Winged helix-like DNA-binding domain superfamily/Winged helix DNA-binding domain"/>
    <property type="match status" value="1"/>
</dbReference>
<dbReference type="InterPro" id="IPR013249">
    <property type="entry name" value="RNA_pol_sigma70_r4_t2"/>
</dbReference>
<feature type="compositionally biased region" description="Basic and acidic residues" evidence="6">
    <location>
        <begin position="123"/>
        <end position="139"/>
    </location>
</feature>
<evidence type="ECO:0000256" key="4">
    <source>
        <dbReference type="ARBA" id="ARBA00023125"/>
    </source>
</evidence>
<feature type="region of interest" description="Disordered" evidence="6">
    <location>
        <begin position="120"/>
        <end position="149"/>
    </location>
</feature>
<comment type="similarity">
    <text evidence="1">Belongs to the sigma-70 factor family. ECF subfamily.</text>
</comment>
<evidence type="ECO:0000313" key="10">
    <source>
        <dbReference type="Proteomes" id="UP001155027"/>
    </source>
</evidence>
<dbReference type="InterPro" id="IPR039425">
    <property type="entry name" value="RNA_pol_sigma-70-like"/>
</dbReference>
<feature type="domain" description="RNA polymerase sigma factor 70 region 4 type 2" evidence="8">
    <location>
        <begin position="158"/>
        <end position="210"/>
    </location>
</feature>
<name>A0A9X2TGK2_9BACT</name>
<dbReference type="Proteomes" id="UP001155027">
    <property type="component" value="Unassembled WGS sequence"/>
</dbReference>
<dbReference type="RefSeq" id="WP_259080048.1">
    <property type="nucleotide sequence ID" value="NZ_JANUAU010000004.1"/>
</dbReference>
<dbReference type="Pfam" id="PF04542">
    <property type="entry name" value="Sigma70_r2"/>
    <property type="match status" value="1"/>
</dbReference>
<dbReference type="SUPFAM" id="SSF88946">
    <property type="entry name" value="Sigma2 domain of RNA polymerase sigma factors"/>
    <property type="match status" value="1"/>
</dbReference>
<feature type="region of interest" description="Disordered" evidence="6">
    <location>
        <begin position="1"/>
        <end position="35"/>
    </location>
</feature>
<dbReference type="InterPro" id="IPR013325">
    <property type="entry name" value="RNA_pol_sigma_r2"/>
</dbReference>
<evidence type="ECO:0000256" key="3">
    <source>
        <dbReference type="ARBA" id="ARBA00023082"/>
    </source>
</evidence>
<dbReference type="PANTHER" id="PTHR43133:SF8">
    <property type="entry name" value="RNA POLYMERASE SIGMA FACTOR HI_1459-RELATED"/>
    <property type="match status" value="1"/>
</dbReference>
<dbReference type="GO" id="GO:0016987">
    <property type="term" value="F:sigma factor activity"/>
    <property type="evidence" value="ECO:0007669"/>
    <property type="project" value="UniProtKB-KW"/>
</dbReference>
<keyword evidence="3" id="KW-0731">Sigma factor</keyword>
<dbReference type="NCBIfam" id="TIGR02937">
    <property type="entry name" value="sigma70-ECF"/>
    <property type="match status" value="1"/>
</dbReference>
<keyword evidence="4" id="KW-0238">DNA-binding</keyword>
<evidence type="ECO:0000313" key="9">
    <source>
        <dbReference type="EMBL" id="MCS3677596.1"/>
    </source>
</evidence>
<organism evidence="9 10">
    <name type="scientific">Salinibacter ruber</name>
    <dbReference type="NCBI Taxonomy" id="146919"/>
    <lineage>
        <taxon>Bacteria</taxon>
        <taxon>Pseudomonadati</taxon>
        <taxon>Rhodothermota</taxon>
        <taxon>Rhodothermia</taxon>
        <taxon>Rhodothermales</taxon>
        <taxon>Salinibacteraceae</taxon>
        <taxon>Salinibacter</taxon>
    </lineage>
</organism>
<reference evidence="9" key="1">
    <citation type="submission" date="2022-08" db="EMBL/GenBank/DDBJ databases">
        <title>Genomic Encyclopedia of Type Strains, Phase V (KMG-V): Genome sequencing to study the core and pangenomes of soil and plant-associated prokaryotes.</title>
        <authorList>
            <person name="Whitman W."/>
        </authorList>
    </citation>
    <scope>NUCLEOTIDE SEQUENCE</scope>
    <source>
        <strain evidence="9">0</strain>
    </source>
</reference>
<dbReference type="InterPro" id="IPR013324">
    <property type="entry name" value="RNA_pol_sigma_r3/r4-like"/>
</dbReference>
<dbReference type="InterPro" id="IPR014284">
    <property type="entry name" value="RNA_pol_sigma-70_dom"/>
</dbReference>
<dbReference type="InterPro" id="IPR007627">
    <property type="entry name" value="RNA_pol_sigma70_r2"/>
</dbReference>
<dbReference type="AlphaFoldDB" id="A0A9X2TGK2"/>
<dbReference type="EMBL" id="JANUAU010000004">
    <property type="protein sequence ID" value="MCS3677596.1"/>
    <property type="molecule type" value="Genomic_DNA"/>
</dbReference>